<proteinExistence type="inferred from homology"/>
<dbReference type="Pfam" id="PF05368">
    <property type="entry name" value="NmrA"/>
    <property type="match status" value="1"/>
</dbReference>
<organism evidence="4 5">
    <name type="scientific">Nonomuraea composti</name>
    <dbReference type="NCBI Taxonomy" id="2720023"/>
    <lineage>
        <taxon>Bacteria</taxon>
        <taxon>Bacillati</taxon>
        <taxon>Actinomycetota</taxon>
        <taxon>Actinomycetes</taxon>
        <taxon>Streptosporangiales</taxon>
        <taxon>Streptosporangiaceae</taxon>
        <taxon>Nonomuraea</taxon>
    </lineage>
</organism>
<dbReference type="PANTHER" id="PTHR42748:SF7">
    <property type="entry name" value="NMRA LIKE REDOX SENSOR 1-RELATED"/>
    <property type="match status" value="1"/>
</dbReference>
<dbReference type="Gene3D" id="3.40.50.720">
    <property type="entry name" value="NAD(P)-binding Rossmann-like Domain"/>
    <property type="match status" value="1"/>
</dbReference>
<evidence type="ECO:0000313" key="4">
    <source>
        <dbReference type="EMBL" id="NJP94768.1"/>
    </source>
</evidence>
<gene>
    <name evidence="4" type="ORF">HCN51_35940</name>
</gene>
<evidence type="ECO:0000256" key="2">
    <source>
        <dbReference type="ARBA" id="ARBA00022857"/>
    </source>
</evidence>
<dbReference type="InterPro" id="IPR036291">
    <property type="entry name" value="NAD(P)-bd_dom_sf"/>
</dbReference>
<protein>
    <submittedName>
        <fullName evidence="4">NmrA/HSCARG family protein</fullName>
    </submittedName>
</protein>
<dbReference type="SUPFAM" id="SSF51735">
    <property type="entry name" value="NAD(P)-binding Rossmann-fold domains"/>
    <property type="match status" value="1"/>
</dbReference>
<dbReference type="Proteomes" id="UP000696294">
    <property type="component" value="Unassembled WGS sequence"/>
</dbReference>
<dbReference type="InterPro" id="IPR008030">
    <property type="entry name" value="NmrA-like"/>
</dbReference>
<dbReference type="RefSeq" id="WP_168015880.1">
    <property type="nucleotide sequence ID" value="NZ_JAATEP010000032.1"/>
</dbReference>
<dbReference type="InterPro" id="IPR051164">
    <property type="entry name" value="NmrA-like_oxidored"/>
</dbReference>
<feature type="domain" description="NmrA-like" evidence="3">
    <location>
        <begin position="7"/>
        <end position="283"/>
    </location>
</feature>
<dbReference type="Gene3D" id="3.90.25.10">
    <property type="entry name" value="UDP-galactose 4-epimerase, domain 1"/>
    <property type="match status" value="1"/>
</dbReference>
<comment type="caution">
    <text evidence="4">The sequence shown here is derived from an EMBL/GenBank/DDBJ whole genome shotgun (WGS) entry which is preliminary data.</text>
</comment>
<name>A0ABX1BJ14_9ACTN</name>
<keyword evidence="2" id="KW-0521">NADP</keyword>
<comment type="similarity">
    <text evidence="1">Belongs to the NmrA-type oxidoreductase family.</text>
</comment>
<accession>A0ABX1BJ14</accession>
<evidence type="ECO:0000256" key="1">
    <source>
        <dbReference type="ARBA" id="ARBA00006328"/>
    </source>
</evidence>
<dbReference type="CDD" id="cd05251">
    <property type="entry name" value="NmrA_like_SDR_a"/>
    <property type="match status" value="1"/>
</dbReference>
<keyword evidence="5" id="KW-1185">Reference proteome</keyword>
<evidence type="ECO:0000259" key="3">
    <source>
        <dbReference type="Pfam" id="PF05368"/>
    </source>
</evidence>
<evidence type="ECO:0000313" key="5">
    <source>
        <dbReference type="Proteomes" id="UP000696294"/>
    </source>
</evidence>
<sequence length="297" mass="30532">MAEHHHNKVILVTGATGRQGGAVAYRLLADGWTVRALTRSPHSPPARKLAAAGAQIAQDRPGDRTTLEAAMAGVHGVFSVQAGVLGATPVPYDAEIARGRLIADVALAAGAAHLVFSSVAGAPRAGGVRAFEPKLRIEHHLRRIGAPATILRPASFMDNYADPSSGLGSGTLATPLAAGVPEQLIALTDIGAFAALAFGDPEGYLGRAVDLAGDQLTPPQIARALSAALGRDIPYVPVPIEAVRAQNAAFAEAVGFLNRNGGYGADLARARELHPGLLTFDQWLTTGGAARIAALLP</sequence>
<dbReference type="PANTHER" id="PTHR42748">
    <property type="entry name" value="NITROGEN METABOLITE REPRESSION PROTEIN NMRA FAMILY MEMBER"/>
    <property type="match status" value="1"/>
</dbReference>
<dbReference type="EMBL" id="JAATEP010000032">
    <property type="protein sequence ID" value="NJP94768.1"/>
    <property type="molecule type" value="Genomic_DNA"/>
</dbReference>
<reference evidence="4 5" key="1">
    <citation type="submission" date="2020-03" db="EMBL/GenBank/DDBJ databases">
        <title>WGS of actinomycetes isolated from Thailand.</title>
        <authorList>
            <person name="Thawai C."/>
        </authorList>
    </citation>
    <scope>NUCLEOTIDE SEQUENCE [LARGE SCALE GENOMIC DNA]</scope>
    <source>
        <strain evidence="4 5">FMUSA5-5</strain>
    </source>
</reference>